<dbReference type="EMBL" id="JTHE02000003">
    <property type="protein sequence ID" value="NEV66205.1"/>
    <property type="molecule type" value="Genomic_DNA"/>
</dbReference>
<reference evidence="1" key="2">
    <citation type="journal article" date="2015" name="Genome Announc.">
        <title>Draft Genome Sequence of Filamentous Marine Cyanobacterium Lyngbya confervoides Strain BDU141951.</title>
        <authorList>
            <person name="Chandrababunaidu M.M."/>
            <person name="Sen D."/>
            <person name="Tripathy S."/>
        </authorList>
    </citation>
    <scope>NUCLEOTIDE SEQUENCE</scope>
    <source>
        <strain evidence="1">BDU141951</strain>
    </source>
</reference>
<evidence type="ECO:0000313" key="1">
    <source>
        <dbReference type="EMBL" id="NEV66205.1"/>
    </source>
</evidence>
<accession>A0A0C1Y0C9</accession>
<sequence>MLDQIGFVAKVLGVSLALAIAFKTIAPRLPIPATSAVSLAIVLLPSAIVGAILTWQLWKMNDADAAHPRRD</sequence>
<dbReference type="AlphaFoldDB" id="A0A0C1Y0C9"/>
<reference evidence="1" key="1">
    <citation type="submission" date="2014-11" db="EMBL/GenBank/DDBJ databases">
        <authorList>
            <person name="Malar M.C."/>
            <person name="Sen D."/>
            <person name="Tripathy S."/>
        </authorList>
    </citation>
    <scope>NUCLEOTIDE SEQUENCE</scope>
    <source>
        <strain evidence="1">BDU141951</strain>
    </source>
</reference>
<reference evidence="1" key="3">
    <citation type="submission" date="2020-02" db="EMBL/GenBank/DDBJ databases">
        <authorList>
            <person name="Sarangi A.N."/>
            <person name="Ghosh S."/>
            <person name="Mukherjee M."/>
            <person name="Tripathy S."/>
        </authorList>
    </citation>
    <scope>NUCLEOTIDE SEQUENCE</scope>
    <source>
        <strain evidence="1">BDU141951</strain>
    </source>
</reference>
<name>A0A0C1Y0C9_9CYAN</name>
<organism evidence="1">
    <name type="scientific">Lyngbya confervoides BDU141951</name>
    <dbReference type="NCBI Taxonomy" id="1574623"/>
    <lineage>
        <taxon>Bacteria</taxon>
        <taxon>Bacillati</taxon>
        <taxon>Cyanobacteriota</taxon>
        <taxon>Cyanophyceae</taxon>
        <taxon>Oscillatoriophycideae</taxon>
        <taxon>Oscillatoriales</taxon>
        <taxon>Microcoleaceae</taxon>
        <taxon>Lyngbya</taxon>
    </lineage>
</organism>
<gene>
    <name evidence="1" type="ORF">QQ91_003640</name>
</gene>
<comment type="caution">
    <text evidence="1">The sequence shown here is derived from an EMBL/GenBank/DDBJ whole genome shotgun (WGS) entry which is preliminary data.</text>
</comment>
<proteinExistence type="predicted"/>
<protein>
    <submittedName>
        <fullName evidence="1">Uncharacterized protein</fullName>
    </submittedName>
</protein>